<keyword evidence="6 14" id="KW-0349">Heme</keyword>
<dbReference type="GO" id="GO:0046872">
    <property type="term" value="F:metal ion binding"/>
    <property type="evidence" value="ECO:0007669"/>
    <property type="project" value="UniProtKB-UniRule"/>
</dbReference>
<keyword evidence="10" id="KW-0560">Oxidoreductase</keyword>
<comment type="cofactor">
    <cofactor evidence="14">
        <name>heme b</name>
        <dbReference type="ChEBI" id="CHEBI:60344"/>
    </cofactor>
    <text evidence="14">Binds 1 heme b (iron(II)-protoporphyrin IX) group per subunit.</text>
</comment>
<dbReference type="PANTHER" id="PTHR40255:SF1">
    <property type="entry name" value="PROTOPORPHYRINOGEN IX OXIDASE"/>
    <property type="match status" value="1"/>
</dbReference>
<evidence type="ECO:0000313" key="16">
    <source>
        <dbReference type="EMBL" id="TDR89607.1"/>
    </source>
</evidence>
<evidence type="ECO:0000256" key="4">
    <source>
        <dbReference type="ARBA" id="ARBA00017504"/>
    </source>
</evidence>
<keyword evidence="7 15" id="KW-0812">Transmembrane</keyword>
<comment type="caution">
    <text evidence="16">The sequence shown here is derived from an EMBL/GenBank/DDBJ whole genome shotgun (WGS) entry which is preliminary data.</text>
</comment>
<accession>A0A4R7BZG1</accession>
<dbReference type="UniPathway" id="UPA00251">
    <property type="reaction ID" value="UER00324"/>
</dbReference>
<dbReference type="RefSeq" id="WP_166652441.1">
    <property type="nucleotide sequence ID" value="NZ_SNZR01000013.1"/>
</dbReference>
<dbReference type="PANTHER" id="PTHR40255">
    <property type="entry name" value="UPF0093 MEMBRANE PROTEIN SLR1790"/>
    <property type="match status" value="1"/>
</dbReference>
<keyword evidence="17" id="KW-1185">Reference proteome</keyword>
<proteinExistence type="inferred from homology"/>
<dbReference type="InterPro" id="IPR005265">
    <property type="entry name" value="HemJ-like"/>
</dbReference>
<evidence type="ECO:0000256" key="7">
    <source>
        <dbReference type="ARBA" id="ARBA00022692"/>
    </source>
</evidence>
<keyword evidence="12 14" id="KW-0472">Membrane</keyword>
<dbReference type="AlphaFoldDB" id="A0A4R7BZG1"/>
<name>A0A4R7BZG1_9HYPH</name>
<evidence type="ECO:0000256" key="2">
    <source>
        <dbReference type="ARBA" id="ARBA00005073"/>
    </source>
</evidence>
<evidence type="ECO:0000256" key="13">
    <source>
        <dbReference type="ARBA" id="ARBA00048390"/>
    </source>
</evidence>
<evidence type="ECO:0000256" key="14">
    <source>
        <dbReference type="PIRNR" id="PIRNR004638"/>
    </source>
</evidence>
<feature type="transmembrane region" description="Helical" evidence="15">
    <location>
        <begin position="48"/>
        <end position="71"/>
    </location>
</feature>
<evidence type="ECO:0000256" key="6">
    <source>
        <dbReference type="ARBA" id="ARBA00022617"/>
    </source>
</evidence>
<keyword evidence="8 14" id="KW-0479">Metal-binding</keyword>
<dbReference type="GO" id="GO:0070818">
    <property type="term" value="F:protoporphyrinogen oxidase activity"/>
    <property type="evidence" value="ECO:0007669"/>
    <property type="project" value="UniProtKB-UniRule"/>
</dbReference>
<evidence type="ECO:0000256" key="11">
    <source>
        <dbReference type="ARBA" id="ARBA00023004"/>
    </source>
</evidence>
<feature type="transmembrane region" description="Helical" evidence="15">
    <location>
        <begin position="116"/>
        <end position="135"/>
    </location>
</feature>
<dbReference type="EMBL" id="SNZR01000013">
    <property type="protein sequence ID" value="TDR89607.1"/>
    <property type="molecule type" value="Genomic_DNA"/>
</dbReference>
<keyword evidence="5 14" id="KW-1003">Cell membrane</keyword>
<evidence type="ECO:0000256" key="10">
    <source>
        <dbReference type="ARBA" id="ARBA00023002"/>
    </source>
</evidence>
<gene>
    <name evidence="16" type="ORF">EV668_2439</name>
</gene>
<dbReference type="Proteomes" id="UP000295122">
    <property type="component" value="Unassembled WGS sequence"/>
</dbReference>
<dbReference type="GO" id="GO:0006782">
    <property type="term" value="P:protoporphyrinogen IX biosynthetic process"/>
    <property type="evidence" value="ECO:0007669"/>
    <property type="project" value="UniProtKB-UniRule"/>
</dbReference>
<evidence type="ECO:0000256" key="8">
    <source>
        <dbReference type="ARBA" id="ARBA00022723"/>
    </source>
</evidence>
<keyword evidence="11 14" id="KW-0408">Iron</keyword>
<organism evidence="16 17">
    <name type="scientific">Enterovirga rhinocerotis</name>
    <dbReference type="NCBI Taxonomy" id="1339210"/>
    <lineage>
        <taxon>Bacteria</taxon>
        <taxon>Pseudomonadati</taxon>
        <taxon>Pseudomonadota</taxon>
        <taxon>Alphaproteobacteria</taxon>
        <taxon>Hyphomicrobiales</taxon>
        <taxon>Methylobacteriaceae</taxon>
        <taxon>Enterovirga</taxon>
    </lineage>
</organism>
<dbReference type="Pfam" id="PF03653">
    <property type="entry name" value="UPF0093"/>
    <property type="match status" value="1"/>
</dbReference>
<evidence type="ECO:0000256" key="9">
    <source>
        <dbReference type="ARBA" id="ARBA00022989"/>
    </source>
</evidence>
<dbReference type="PIRSF" id="PIRSF004638">
    <property type="entry name" value="UCP004638"/>
    <property type="match status" value="1"/>
</dbReference>
<keyword evidence="9 15" id="KW-1133">Transmembrane helix</keyword>
<evidence type="ECO:0000313" key="17">
    <source>
        <dbReference type="Proteomes" id="UP000295122"/>
    </source>
</evidence>
<evidence type="ECO:0000256" key="1">
    <source>
        <dbReference type="ARBA" id="ARBA00004651"/>
    </source>
</evidence>
<evidence type="ECO:0000256" key="5">
    <source>
        <dbReference type="ARBA" id="ARBA00022475"/>
    </source>
</evidence>
<comment type="catalytic activity">
    <reaction evidence="13 14">
        <text>protoporphyrinogen IX + 3 A = protoporphyrin IX + 3 AH2</text>
        <dbReference type="Rhea" id="RHEA:62000"/>
        <dbReference type="ChEBI" id="CHEBI:13193"/>
        <dbReference type="ChEBI" id="CHEBI:17499"/>
        <dbReference type="ChEBI" id="CHEBI:57306"/>
        <dbReference type="ChEBI" id="CHEBI:57307"/>
    </reaction>
</comment>
<comment type="function">
    <text evidence="14">Catalyzes the oxidation of protoporphyrinogen IX to protoporphyrin IX.</text>
</comment>
<dbReference type="EC" id="1.3.99.-" evidence="14"/>
<comment type="subcellular location">
    <subcellularLocation>
        <location evidence="1">Cell membrane</location>
        <topology evidence="1">Multi-pass membrane protein</topology>
    </subcellularLocation>
</comment>
<reference evidence="16 17" key="1">
    <citation type="submission" date="2019-03" db="EMBL/GenBank/DDBJ databases">
        <title>Genomic Encyclopedia of Type Strains, Phase IV (KMG-IV): sequencing the most valuable type-strain genomes for metagenomic binning, comparative biology and taxonomic classification.</title>
        <authorList>
            <person name="Goeker M."/>
        </authorList>
    </citation>
    <scope>NUCLEOTIDE SEQUENCE [LARGE SCALE GENOMIC DNA]</scope>
    <source>
        <strain evidence="16 17">DSM 25903</strain>
    </source>
</reference>
<evidence type="ECO:0000256" key="12">
    <source>
        <dbReference type="ARBA" id="ARBA00023136"/>
    </source>
</evidence>
<feature type="transmembrane region" description="Helical" evidence="15">
    <location>
        <begin position="6"/>
        <end position="27"/>
    </location>
</feature>
<feature type="transmembrane region" description="Helical" evidence="15">
    <location>
        <begin position="77"/>
        <end position="96"/>
    </location>
</feature>
<evidence type="ECO:0000256" key="15">
    <source>
        <dbReference type="SAM" id="Phobius"/>
    </source>
</evidence>
<comment type="similarity">
    <text evidence="3 14">Belongs to the HemJ family.</text>
</comment>
<dbReference type="GO" id="GO:0005886">
    <property type="term" value="C:plasma membrane"/>
    <property type="evidence" value="ECO:0007669"/>
    <property type="project" value="UniProtKB-SubCell"/>
</dbReference>
<protein>
    <recommendedName>
        <fullName evidence="4 14">Protoporphyrinogen IX oxidase</fullName>
        <ecNumber evidence="14">1.3.99.-</ecNumber>
    </recommendedName>
</protein>
<comment type="pathway">
    <text evidence="2 14">Porphyrin-containing compound metabolism; protoporphyrin-IX biosynthesis; protoporphyrin-IX from protoporphyrinogen-IX: step 1/1.</text>
</comment>
<sequence>MIAALKFTHIAGLSLWCAGLLMLPILLARADNPIRAGEGARMRVFAHFAYNFCVSPAAVIATFAGGALLFARWVFEPWMFVKLALIGLLVILHTYLGHCVARLSEEGYARPAIPPAILLLAGLAVMTAILFAVLFKPPLDAGLMPDWLRTPLGRQLAVPPVPSR</sequence>
<evidence type="ECO:0000256" key="3">
    <source>
        <dbReference type="ARBA" id="ARBA00006501"/>
    </source>
</evidence>